<evidence type="ECO:0000313" key="2">
    <source>
        <dbReference type="EMBL" id="KAJ2747126.1"/>
    </source>
</evidence>
<proteinExistence type="predicted"/>
<feature type="transmembrane region" description="Helical" evidence="1">
    <location>
        <begin position="52"/>
        <end position="77"/>
    </location>
</feature>
<evidence type="ECO:0000256" key="1">
    <source>
        <dbReference type="SAM" id="Phobius"/>
    </source>
</evidence>
<dbReference type="Proteomes" id="UP001140011">
    <property type="component" value="Unassembled WGS sequence"/>
</dbReference>
<protein>
    <submittedName>
        <fullName evidence="2">Uncharacterized protein</fullName>
    </submittedName>
</protein>
<feature type="transmembrane region" description="Helical" evidence="1">
    <location>
        <begin position="200"/>
        <end position="223"/>
    </location>
</feature>
<organism evidence="2 3">
    <name type="scientific">Coemansia pectinata</name>
    <dbReference type="NCBI Taxonomy" id="1052879"/>
    <lineage>
        <taxon>Eukaryota</taxon>
        <taxon>Fungi</taxon>
        <taxon>Fungi incertae sedis</taxon>
        <taxon>Zoopagomycota</taxon>
        <taxon>Kickxellomycotina</taxon>
        <taxon>Kickxellomycetes</taxon>
        <taxon>Kickxellales</taxon>
        <taxon>Kickxellaceae</taxon>
        <taxon>Coemansia</taxon>
    </lineage>
</organism>
<keyword evidence="1" id="KW-0472">Membrane</keyword>
<name>A0A9W8GNE2_9FUNG</name>
<feature type="transmembrane region" description="Helical" evidence="1">
    <location>
        <begin position="131"/>
        <end position="158"/>
    </location>
</feature>
<accession>A0A9W8GNE2</accession>
<gene>
    <name evidence="2" type="ORF">GGI19_006364</name>
</gene>
<sequence>MLVAHYQPRLWRSSIFRVLLVAQMLNFIRFILRPVAIYTKINSDFGCRILLFLNNATTMLPVNLCIYCVIYLQLVVFHKVSPAKRWPRACLLTAGVLISLVPISMYLFIRSRAVDLDSFCDLKKIPTRKQYIFIICVLAIWEYLAGAIGIISILTLAYHIVRTRRETKHALFASTQYYGPSDAIRRNTNAELLNKTLLSIIWFPITPIISLWLNILLLTINYYTGRVFMWLEFINVVLLALQSFFLAIALVVNPSVRCAYTEHTKRKRHEKAEHEVARTHNSVDAGYALSRLRTLDSLSLDEFSNSPALL</sequence>
<dbReference type="EMBL" id="JANBUH010001307">
    <property type="protein sequence ID" value="KAJ2747126.1"/>
    <property type="molecule type" value="Genomic_DNA"/>
</dbReference>
<keyword evidence="3" id="KW-1185">Reference proteome</keyword>
<reference evidence="2" key="1">
    <citation type="submission" date="2022-07" db="EMBL/GenBank/DDBJ databases">
        <title>Phylogenomic reconstructions and comparative analyses of Kickxellomycotina fungi.</title>
        <authorList>
            <person name="Reynolds N.K."/>
            <person name="Stajich J.E."/>
            <person name="Barry K."/>
            <person name="Grigoriev I.V."/>
            <person name="Crous P."/>
            <person name="Smith M.E."/>
        </authorList>
    </citation>
    <scope>NUCLEOTIDE SEQUENCE</scope>
    <source>
        <strain evidence="2">BCRC 34297</strain>
    </source>
</reference>
<evidence type="ECO:0000313" key="3">
    <source>
        <dbReference type="Proteomes" id="UP001140011"/>
    </source>
</evidence>
<dbReference type="OrthoDB" id="5576609at2759"/>
<dbReference type="AlphaFoldDB" id="A0A9W8GNE2"/>
<keyword evidence="1" id="KW-1133">Transmembrane helix</keyword>
<comment type="caution">
    <text evidence="2">The sequence shown here is derived from an EMBL/GenBank/DDBJ whole genome shotgun (WGS) entry which is preliminary data.</text>
</comment>
<feature type="transmembrane region" description="Helical" evidence="1">
    <location>
        <begin position="15"/>
        <end position="32"/>
    </location>
</feature>
<feature type="transmembrane region" description="Helical" evidence="1">
    <location>
        <begin position="229"/>
        <end position="252"/>
    </location>
</feature>
<feature type="transmembrane region" description="Helical" evidence="1">
    <location>
        <begin position="89"/>
        <end position="109"/>
    </location>
</feature>
<keyword evidence="1" id="KW-0812">Transmembrane</keyword>